<dbReference type="Gene3D" id="3.40.50.1010">
    <property type="entry name" value="5'-nuclease"/>
    <property type="match status" value="1"/>
</dbReference>
<dbReference type="InterPro" id="IPR021139">
    <property type="entry name" value="NYN"/>
</dbReference>
<dbReference type="Proteomes" id="UP000321110">
    <property type="component" value="Unassembled WGS sequence"/>
</dbReference>
<dbReference type="PANTHER" id="PTHR35811">
    <property type="entry name" value="SLR1870 PROTEIN"/>
    <property type="match status" value="1"/>
</dbReference>
<feature type="domain" description="HTH OST-type" evidence="1">
    <location>
        <begin position="183"/>
        <end position="256"/>
    </location>
</feature>
<dbReference type="PROSITE" id="PS51644">
    <property type="entry name" value="HTH_OST"/>
    <property type="match status" value="1"/>
</dbReference>
<reference evidence="2 3" key="1">
    <citation type="submission" date="2018-09" db="EMBL/GenBank/DDBJ databases">
        <title>Metagenome Assembled Genomes from an Advanced Water Purification Facility.</title>
        <authorList>
            <person name="Stamps B.W."/>
            <person name="Spear J.R."/>
        </authorList>
    </citation>
    <scope>NUCLEOTIDE SEQUENCE [LARGE SCALE GENOMIC DNA]</scope>
    <source>
        <strain evidence="2">Bin_52_1</strain>
    </source>
</reference>
<dbReference type="Pfam" id="PF01936">
    <property type="entry name" value="NYN"/>
    <property type="match status" value="1"/>
</dbReference>
<evidence type="ECO:0000313" key="2">
    <source>
        <dbReference type="EMBL" id="TXI33581.1"/>
    </source>
</evidence>
<dbReference type="CDD" id="cd11297">
    <property type="entry name" value="PIN_LabA-like_N_1"/>
    <property type="match status" value="1"/>
</dbReference>
<dbReference type="AlphaFoldDB" id="A0A5C7W6K7"/>
<sequence>MSAYQASSEARVAVLVDCDNVSPDILEHSLRVVAQFGRVVLRRGYGNHATLSNRWQEALVRQAFTPCLQYQYASGKNTADIALALDALEALFDARADTFCLVTSDSDFAYLCRKLRERGATVCIVGEAKTPDALRNASDQFFEWVRPAPETMTPADAVVNDAGKASVDVKAEALKPPRPPVKRRPRFVADAVALLTSDTSEGKVSLGALGQYLKRTDPAFSPQTYGHTGLLDMLKTYDLLTPIQESGGHWSVSLASRTELDVESRSCEAGEDNSCPHCGSLSLLEHLGVGWCARCKKFSRPPDPALLPSNQLRRG</sequence>
<organism evidence="2 3">
    <name type="scientific">Aquipseudomonas alcaligenes</name>
    <name type="common">Pseudomonas alcaligenes</name>
    <dbReference type="NCBI Taxonomy" id="43263"/>
    <lineage>
        <taxon>Bacteria</taxon>
        <taxon>Pseudomonadati</taxon>
        <taxon>Pseudomonadota</taxon>
        <taxon>Gammaproteobacteria</taxon>
        <taxon>Pseudomonadales</taxon>
        <taxon>Pseudomonadaceae</taxon>
        <taxon>Aquipseudomonas</taxon>
    </lineage>
</organism>
<dbReference type="Gene3D" id="3.30.420.610">
    <property type="entry name" value="LOTUS domain-like"/>
    <property type="match status" value="1"/>
</dbReference>
<dbReference type="CDD" id="cd10146">
    <property type="entry name" value="LabA_like_C"/>
    <property type="match status" value="1"/>
</dbReference>
<protein>
    <submittedName>
        <fullName evidence="2">NYN domain-containing protein</fullName>
    </submittedName>
</protein>
<dbReference type="InterPro" id="IPR025605">
    <property type="entry name" value="OST-HTH/LOTUS_dom"/>
</dbReference>
<dbReference type="InterPro" id="IPR041966">
    <property type="entry name" value="LOTUS-like"/>
</dbReference>
<accession>A0A5C7W6K7</accession>
<gene>
    <name evidence="2" type="ORF">E6Q69_06060</name>
</gene>
<dbReference type="EMBL" id="SSFO01000100">
    <property type="protein sequence ID" value="TXI33581.1"/>
    <property type="molecule type" value="Genomic_DNA"/>
</dbReference>
<name>A0A5C7W6K7_AQUAC</name>
<comment type="caution">
    <text evidence="2">The sequence shown here is derived from an EMBL/GenBank/DDBJ whole genome shotgun (WGS) entry which is preliminary data.</text>
</comment>
<dbReference type="PANTHER" id="PTHR35811:SF1">
    <property type="entry name" value="HTH OST-TYPE DOMAIN-CONTAINING PROTEIN"/>
    <property type="match status" value="1"/>
</dbReference>
<evidence type="ECO:0000259" key="1">
    <source>
        <dbReference type="PROSITE" id="PS51644"/>
    </source>
</evidence>
<dbReference type="Pfam" id="PF12872">
    <property type="entry name" value="OST-HTH"/>
    <property type="match status" value="1"/>
</dbReference>
<evidence type="ECO:0000313" key="3">
    <source>
        <dbReference type="Proteomes" id="UP000321110"/>
    </source>
</evidence>
<dbReference type="RefSeq" id="WP_374322176.1">
    <property type="nucleotide sequence ID" value="NZ_JAYRJK010000001.1"/>
</dbReference>
<proteinExistence type="predicted"/>
<dbReference type="GO" id="GO:0004540">
    <property type="term" value="F:RNA nuclease activity"/>
    <property type="evidence" value="ECO:0007669"/>
    <property type="project" value="InterPro"/>
</dbReference>